<dbReference type="InterPro" id="IPR017927">
    <property type="entry name" value="FAD-bd_FR_type"/>
</dbReference>
<dbReference type="SUPFAM" id="SSF52343">
    <property type="entry name" value="Ferredoxin reductase-like, C-terminal NADP-linked domain"/>
    <property type="match status" value="1"/>
</dbReference>
<dbReference type="PROSITE" id="PS51384">
    <property type="entry name" value="FAD_FR"/>
    <property type="match status" value="1"/>
</dbReference>
<evidence type="ECO:0000259" key="2">
    <source>
        <dbReference type="PROSITE" id="PS51384"/>
    </source>
</evidence>
<dbReference type="InterPro" id="IPR001433">
    <property type="entry name" value="OxRdtase_FAD/NAD-bd"/>
</dbReference>
<dbReference type="PRINTS" id="PR00410">
    <property type="entry name" value="PHEHYDRXLASE"/>
</dbReference>
<name>A0A1F6TS76_9PROT</name>
<feature type="domain" description="FAD-binding FR-type" evidence="2">
    <location>
        <begin position="100"/>
        <end position="198"/>
    </location>
</feature>
<dbReference type="InterPro" id="IPR050415">
    <property type="entry name" value="MRET"/>
</dbReference>
<dbReference type="SUPFAM" id="SSF63380">
    <property type="entry name" value="Riboflavin synthase domain-like"/>
    <property type="match status" value="1"/>
</dbReference>
<dbReference type="STRING" id="1817760.A2151_05130"/>
<evidence type="ECO:0000259" key="1">
    <source>
        <dbReference type="PROSITE" id="PS51085"/>
    </source>
</evidence>
<gene>
    <name evidence="3" type="ORF">A2151_05130</name>
</gene>
<dbReference type="Gene3D" id="3.10.20.30">
    <property type="match status" value="1"/>
</dbReference>
<dbReference type="GO" id="GO:0051537">
    <property type="term" value="F:2 iron, 2 sulfur cluster binding"/>
    <property type="evidence" value="ECO:0007669"/>
    <property type="project" value="InterPro"/>
</dbReference>
<dbReference type="InterPro" id="IPR006058">
    <property type="entry name" value="2Fe2S_fd_BS"/>
</dbReference>
<proteinExistence type="predicted"/>
<feature type="domain" description="2Fe-2S ferredoxin-type" evidence="1">
    <location>
        <begin position="3"/>
        <end position="93"/>
    </location>
</feature>
<dbReference type="CDD" id="cd00207">
    <property type="entry name" value="fer2"/>
    <property type="match status" value="1"/>
</dbReference>
<dbReference type="PROSITE" id="PS00197">
    <property type="entry name" value="2FE2S_FER_1"/>
    <property type="match status" value="1"/>
</dbReference>
<dbReference type="InterPro" id="IPR039261">
    <property type="entry name" value="FNR_nucleotide-bd"/>
</dbReference>
<accession>A0A1F6TS76</accession>
<evidence type="ECO:0000313" key="3">
    <source>
        <dbReference type="EMBL" id="OGI47984.1"/>
    </source>
</evidence>
<reference evidence="3 4" key="1">
    <citation type="journal article" date="2016" name="Nat. Commun.">
        <title>Thousands of microbial genomes shed light on interconnected biogeochemical processes in an aquifer system.</title>
        <authorList>
            <person name="Anantharaman K."/>
            <person name="Brown C.T."/>
            <person name="Hug L.A."/>
            <person name="Sharon I."/>
            <person name="Castelle C.J."/>
            <person name="Probst A.J."/>
            <person name="Thomas B.C."/>
            <person name="Singh A."/>
            <person name="Wilkins M.J."/>
            <person name="Karaoz U."/>
            <person name="Brodie E.L."/>
            <person name="Williams K.H."/>
            <person name="Hubbard S.S."/>
            <person name="Banfield J.F."/>
        </authorList>
    </citation>
    <scope>NUCLEOTIDE SEQUENCE [LARGE SCALE GENOMIC DNA]</scope>
</reference>
<dbReference type="Proteomes" id="UP000178885">
    <property type="component" value="Unassembled WGS sequence"/>
</dbReference>
<dbReference type="Gene3D" id="2.40.30.10">
    <property type="entry name" value="Translation factors"/>
    <property type="match status" value="1"/>
</dbReference>
<dbReference type="InterPro" id="IPR036010">
    <property type="entry name" value="2Fe-2S_ferredoxin-like_sf"/>
</dbReference>
<dbReference type="AlphaFoldDB" id="A0A1F6TS76"/>
<dbReference type="SUPFAM" id="SSF54292">
    <property type="entry name" value="2Fe-2S ferredoxin-like"/>
    <property type="match status" value="1"/>
</dbReference>
<organism evidence="3 4">
    <name type="scientific">Candidatus Muproteobacteria bacterium RBG_16_65_34</name>
    <dbReference type="NCBI Taxonomy" id="1817760"/>
    <lineage>
        <taxon>Bacteria</taxon>
        <taxon>Pseudomonadati</taxon>
        <taxon>Pseudomonadota</taxon>
        <taxon>Candidatus Muproteobacteria</taxon>
    </lineage>
</organism>
<dbReference type="EMBL" id="MFSU01000040">
    <property type="protein sequence ID" value="OGI47984.1"/>
    <property type="molecule type" value="Genomic_DNA"/>
</dbReference>
<dbReference type="Pfam" id="PF00970">
    <property type="entry name" value="FAD_binding_6"/>
    <property type="match status" value="1"/>
</dbReference>
<dbReference type="GO" id="GO:0016491">
    <property type="term" value="F:oxidoreductase activity"/>
    <property type="evidence" value="ECO:0007669"/>
    <property type="project" value="InterPro"/>
</dbReference>
<dbReference type="PANTHER" id="PTHR47354">
    <property type="entry name" value="NADH OXIDOREDUCTASE HCR"/>
    <property type="match status" value="1"/>
</dbReference>
<sequence length="323" mass="35818">MTARVRILPSRHEFTAEGNDTILDAALRSGLALDYGCSNGNCGLCKAHVVSGETSKLRPHDYRITEAEKTANTVLMCSYGPVSDLVLEALEAHGTRDIPRQKVATRVRSKEQLTEDILLLRLQTPRTQRLRFLAGQSVTLSTNGAAREYPIASCPCDDRNLEFHVRRTNEPFSEHVFGRVRCNDVVNLEGPRGDFVLDESSKRPLLFLGYDTGFAPVKSLIEHAMALDTAESLNLYWAARTDGGHYLRNLCRSWCDALDKFHCALLTGAPDDPGLLQPLAREQPSLAACDVYVAGPHEFVLASEMFLLEHGLPQAQLRTSRVE</sequence>
<protein>
    <recommendedName>
        <fullName evidence="5">CDP-6-deoxy-delta-3,4-glucoseen reductase</fullName>
    </recommendedName>
</protein>
<dbReference type="Pfam" id="PF00111">
    <property type="entry name" value="Fer2"/>
    <property type="match status" value="1"/>
</dbReference>
<dbReference type="Pfam" id="PF00175">
    <property type="entry name" value="NAD_binding_1"/>
    <property type="match status" value="1"/>
</dbReference>
<evidence type="ECO:0000313" key="4">
    <source>
        <dbReference type="Proteomes" id="UP000178885"/>
    </source>
</evidence>
<dbReference type="InterPro" id="IPR001041">
    <property type="entry name" value="2Fe-2S_ferredoxin-type"/>
</dbReference>
<dbReference type="InterPro" id="IPR012675">
    <property type="entry name" value="Beta-grasp_dom_sf"/>
</dbReference>
<dbReference type="InterPro" id="IPR008333">
    <property type="entry name" value="Cbr1-like_FAD-bd_dom"/>
</dbReference>
<comment type="caution">
    <text evidence="3">The sequence shown here is derived from an EMBL/GenBank/DDBJ whole genome shotgun (WGS) entry which is preliminary data.</text>
</comment>
<dbReference type="Gene3D" id="3.40.50.80">
    <property type="entry name" value="Nucleotide-binding domain of ferredoxin-NADP reductase (FNR) module"/>
    <property type="match status" value="1"/>
</dbReference>
<dbReference type="InterPro" id="IPR017938">
    <property type="entry name" value="Riboflavin_synthase-like_b-brl"/>
</dbReference>
<evidence type="ECO:0008006" key="5">
    <source>
        <dbReference type="Google" id="ProtNLM"/>
    </source>
</evidence>
<dbReference type="PANTHER" id="PTHR47354:SF5">
    <property type="entry name" value="PROTEIN RFBI"/>
    <property type="match status" value="1"/>
</dbReference>
<dbReference type="PROSITE" id="PS51085">
    <property type="entry name" value="2FE2S_FER_2"/>
    <property type="match status" value="1"/>
</dbReference>